<dbReference type="SMART" id="SM00594">
    <property type="entry name" value="UAS"/>
    <property type="match status" value="1"/>
</dbReference>
<dbReference type="Gene3D" id="3.10.20.90">
    <property type="entry name" value="Phosphatidylinositol 3-kinase Catalytic Subunit, Chain A, domain 1"/>
    <property type="match status" value="1"/>
</dbReference>
<dbReference type="Gene3D" id="1.10.8.10">
    <property type="entry name" value="DNA helicase RuvA subunit, C-terminal domain"/>
    <property type="match status" value="1"/>
</dbReference>
<accession>A0A5K4F1B5</accession>
<feature type="compositionally biased region" description="Basic and acidic residues" evidence="1">
    <location>
        <begin position="468"/>
        <end position="488"/>
    </location>
</feature>
<dbReference type="Pfam" id="PF14555">
    <property type="entry name" value="UBA_4"/>
    <property type="match status" value="1"/>
</dbReference>
<dbReference type="PANTHER" id="PTHR23322:SF6">
    <property type="entry name" value="UBX DOMAIN-CONTAINING PROTEIN 7"/>
    <property type="match status" value="1"/>
</dbReference>
<dbReference type="InterPro" id="IPR036249">
    <property type="entry name" value="Thioredoxin-like_sf"/>
</dbReference>
<dbReference type="GO" id="GO:0043161">
    <property type="term" value="P:proteasome-mediated ubiquitin-dependent protein catabolic process"/>
    <property type="evidence" value="ECO:0007669"/>
    <property type="project" value="TreeGrafter"/>
</dbReference>
<dbReference type="AlphaFoldDB" id="A0A5K4F1B5"/>
<dbReference type="STRING" id="6183.A0A5K4F1B5"/>
<keyword evidence="3" id="KW-1185">Reference proteome</keyword>
<reference evidence="4" key="2">
    <citation type="submission" date="2019-11" db="UniProtKB">
        <authorList>
            <consortium name="WormBaseParasite"/>
        </authorList>
    </citation>
    <scope>IDENTIFICATION</scope>
    <source>
        <strain evidence="4">Puerto Rican</strain>
    </source>
</reference>
<organism evidence="3 4">
    <name type="scientific">Schistosoma mansoni</name>
    <name type="common">Blood fluke</name>
    <dbReference type="NCBI Taxonomy" id="6183"/>
    <lineage>
        <taxon>Eukaryota</taxon>
        <taxon>Metazoa</taxon>
        <taxon>Spiralia</taxon>
        <taxon>Lophotrochozoa</taxon>
        <taxon>Platyhelminthes</taxon>
        <taxon>Trematoda</taxon>
        <taxon>Digenea</taxon>
        <taxon>Strigeidida</taxon>
        <taxon>Schistosomatoidea</taxon>
        <taxon>Schistosomatidae</taxon>
        <taxon>Schistosoma</taxon>
    </lineage>
</organism>
<dbReference type="InParanoid" id="A0A5K4F1B5"/>
<feature type="domain" description="UBX" evidence="2">
    <location>
        <begin position="554"/>
        <end position="631"/>
    </location>
</feature>
<feature type="compositionally biased region" description="Acidic residues" evidence="1">
    <location>
        <begin position="98"/>
        <end position="108"/>
    </location>
</feature>
<feature type="compositionally biased region" description="Polar residues" evidence="1">
    <location>
        <begin position="109"/>
        <end position="125"/>
    </location>
</feature>
<dbReference type="Proteomes" id="UP000008854">
    <property type="component" value="Unassembled WGS sequence"/>
</dbReference>
<dbReference type="CDD" id="cd14345">
    <property type="entry name" value="UBA_UBXD7"/>
    <property type="match status" value="1"/>
</dbReference>
<proteinExistence type="predicted"/>
<evidence type="ECO:0000313" key="3">
    <source>
        <dbReference type="Proteomes" id="UP000008854"/>
    </source>
</evidence>
<feature type="compositionally biased region" description="Acidic residues" evidence="1">
    <location>
        <begin position="443"/>
        <end position="463"/>
    </location>
</feature>
<dbReference type="PROSITE" id="PS50330">
    <property type="entry name" value="UIM"/>
    <property type="match status" value="1"/>
</dbReference>
<dbReference type="CDD" id="cd02958">
    <property type="entry name" value="UAS"/>
    <property type="match status" value="1"/>
</dbReference>
<feature type="compositionally biased region" description="Polar residues" evidence="1">
    <location>
        <begin position="133"/>
        <end position="151"/>
    </location>
</feature>
<dbReference type="InterPro" id="IPR009060">
    <property type="entry name" value="UBA-like_sf"/>
</dbReference>
<dbReference type="Pfam" id="PF00789">
    <property type="entry name" value="UBX"/>
    <property type="match status" value="1"/>
</dbReference>
<dbReference type="SUPFAM" id="SSF54236">
    <property type="entry name" value="Ubiquitin-like"/>
    <property type="match status" value="1"/>
</dbReference>
<feature type="region of interest" description="Disordered" evidence="1">
    <location>
        <begin position="435"/>
        <end position="493"/>
    </location>
</feature>
<sequence length="634" mass="71769">MLSHTVSTKCIREFCQVTGSDEETARSFLSACNNNLELAVSLYMDDPSRVPSQSPTEEYRTPIPQRNEQLLPVVVPLLPVHLQNAPLMQTRRRAFVAEDSDDNSDDDTVTSGAKCQPFEKSQSASKSDHSTKQRCSNVSGPNPTLLNTDGTSSGSSSFSSRHTNGVKDSVNKRKRKHLQQLYQPPVEILFDGTVHAAELAAQEKNQWLLVSIHDEGCFECHLLNRDVWKDPKIYQLIKRHCTFVQIPVDSSEGLRFRSSYSYVQSASHIAILDPFTGEQKMMWTHLNDPKIVYDVLYQFIQHTTLTNPNNNTNINNTTAINNGQDSSSIGSINLTGNGRTDSTSIDNRFTNSVLQSSIRRRPAEVTNAEMHEQFDHFNLKRPRLQTSDNVYPSEVEYIDLSNSVHSSQINCTTTNPLDLTEEEQLQLAIEASKKEAKRQLSNNEDEIVLTDDDDDDDDDDEEYMNGNKRSDTGIDQQQRDHKQDKEQLSHNTYEDDDCIVVNYPKKPSSSSFVSSTTAFITARRPLRPPEKLNESTSNNDLKSDILTELPTPAPGEAVIELLFRLPDGNREVHRLHPTLKLQDLHSYFEYRGYPFNKYEIVRIHPNLCLSSMHQSISLTVAGLCTKDTLFIQER</sequence>
<dbReference type="InterPro" id="IPR001012">
    <property type="entry name" value="UBX_dom"/>
</dbReference>
<dbReference type="SUPFAM" id="SSF46934">
    <property type="entry name" value="UBA-like"/>
    <property type="match status" value="1"/>
</dbReference>
<dbReference type="SUPFAM" id="SSF52833">
    <property type="entry name" value="Thioredoxin-like"/>
    <property type="match status" value="1"/>
</dbReference>
<dbReference type="PROSITE" id="PS50033">
    <property type="entry name" value="UBX"/>
    <property type="match status" value="1"/>
</dbReference>
<reference evidence="3" key="1">
    <citation type="journal article" date="2012" name="PLoS Negl. Trop. Dis.">
        <title>A systematically improved high quality genome and transcriptome of the human blood fluke Schistosoma mansoni.</title>
        <authorList>
            <person name="Protasio A.V."/>
            <person name="Tsai I.J."/>
            <person name="Babbage A."/>
            <person name="Nichol S."/>
            <person name="Hunt M."/>
            <person name="Aslett M.A."/>
            <person name="De Silva N."/>
            <person name="Velarde G.S."/>
            <person name="Anderson T.J."/>
            <person name="Clark R.C."/>
            <person name="Davidson C."/>
            <person name="Dillon G.P."/>
            <person name="Holroyd N.E."/>
            <person name="LoVerde P.T."/>
            <person name="Lloyd C."/>
            <person name="McQuillan J."/>
            <person name="Oliveira G."/>
            <person name="Otto T.D."/>
            <person name="Parker-Manuel S.J."/>
            <person name="Quail M.A."/>
            <person name="Wilson R.A."/>
            <person name="Zerlotini A."/>
            <person name="Dunne D.W."/>
            <person name="Berriman M."/>
        </authorList>
    </citation>
    <scope>NUCLEOTIDE SEQUENCE [LARGE SCALE GENOMIC DNA]</scope>
    <source>
        <strain evidence="3">Puerto Rican</strain>
    </source>
</reference>
<protein>
    <submittedName>
        <fullName evidence="4">UBX domain-containing protein</fullName>
    </submittedName>
</protein>
<dbReference type="InterPro" id="IPR003903">
    <property type="entry name" value="UIM_dom"/>
</dbReference>
<dbReference type="InterPro" id="IPR050730">
    <property type="entry name" value="UBX_domain-protein"/>
</dbReference>
<dbReference type="GO" id="GO:0043130">
    <property type="term" value="F:ubiquitin binding"/>
    <property type="evidence" value="ECO:0007669"/>
    <property type="project" value="TreeGrafter"/>
</dbReference>
<dbReference type="WBParaSite" id="Smp_244100.1">
    <property type="protein sequence ID" value="Smp_244100.1"/>
    <property type="gene ID" value="Smp_244100"/>
</dbReference>
<name>A0A5K4F1B5_SCHMA</name>
<feature type="region of interest" description="Disordered" evidence="1">
    <location>
        <begin position="97"/>
        <end position="173"/>
    </location>
</feature>
<dbReference type="InterPro" id="IPR029071">
    <property type="entry name" value="Ubiquitin-like_domsf"/>
</dbReference>
<dbReference type="InterPro" id="IPR006577">
    <property type="entry name" value="UAS"/>
</dbReference>
<evidence type="ECO:0000313" key="4">
    <source>
        <dbReference type="WBParaSite" id="Smp_244100.1"/>
    </source>
</evidence>
<evidence type="ECO:0000256" key="1">
    <source>
        <dbReference type="SAM" id="MobiDB-lite"/>
    </source>
</evidence>
<dbReference type="GO" id="GO:0005634">
    <property type="term" value="C:nucleus"/>
    <property type="evidence" value="ECO:0007669"/>
    <property type="project" value="TreeGrafter"/>
</dbReference>
<dbReference type="Gene3D" id="3.40.30.10">
    <property type="entry name" value="Glutaredoxin"/>
    <property type="match status" value="1"/>
</dbReference>
<dbReference type="Pfam" id="PF13899">
    <property type="entry name" value="Thioredoxin_7"/>
    <property type="match status" value="1"/>
</dbReference>
<dbReference type="PANTHER" id="PTHR23322">
    <property type="entry name" value="FAS-ASSOCIATED PROTEIN"/>
    <property type="match status" value="1"/>
</dbReference>
<evidence type="ECO:0000259" key="2">
    <source>
        <dbReference type="PROSITE" id="PS50033"/>
    </source>
</evidence>